<dbReference type="RefSeq" id="WP_219667569.1">
    <property type="nucleotide sequence ID" value="NZ_WTFF01000088.1"/>
</dbReference>
<dbReference type="Proteomes" id="UP000812013">
    <property type="component" value="Unassembled WGS sequence"/>
</dbReference>
<dbReference type="SUPFAM" id="SSF140453">
    <property type="entry name" value="EsxAB dimer-like"/>
    <property type="match status" value="1"/>
</dbReference>
<dbReference type="EMBL" id="WTFF01000088">
    <property type="protein sequence ID" value="MBW5483104.1"/>
    <property type="molecule type" value="Genomic_DNA"/>
</dbReference>
<reference evidence="1 2" key="1">
    <citation type="submission" date="2019-12" db="EMBL/GenBank/DDBJ databases">
        <title>Genome sequence of Streptomyces bambusae.</title>
        <authorList>
            <person name="Bansal K."/>
            <person name="Choksket S."/>
            <person name="Korpole S."/>
            <person name="Patil P.B."/>
        </authorList>
    </citation>
    <scope>NUCLEOTIDE SEQUENCE [LARGE SCALE GENOMIC DNA]</scope>
    <source>
        <strain evidence="1 2">SK60</strain>
    </source>
</reference>
<sequence>MPDNPNDNLKVSSAVLTRTLDGLEGHVQTMERSYAQSEEIATEVSRTMVSTAGTKFVAKIENWQRGYRSVMAEYKDLVEAVHYTSKVMTDTAGEADSNMDMWTSDVYDILGK</sequence>
<comment type="caution">
    <text evidence="1">The sequence shown here is derived from an EMBL/GenBank/DDBJ whole genome shotgun (WGS) entry which is preliminary data.</text>
</comment>
<organism evidence="1 2">
    <name type="scientific">Streptomyces bambusae</name>
    <dbReference type="NCBI Taxonomy" id="1550616"/>
    <lineage>
        <taxon>Bacteria</taxon>
        <taxon>Bacillati</taxon>
        <taxon>Actinomycetota</taxon>
        <taxon>Actinomycetes</taxon>
        <taxon>Kitasatosporales</taxon>
        <taxon>Streptomycetaceae</taxon>
        <taxon>Streptomyces</taxon>
    </lineage>
</organism>
<name>A0ABS6Z5R8_9ACTN</name>
<evidence type="ECO:0000313" key="1">
    <source>
        <dbReference type="EMBL" id="MBW5483104.1"/>
    </source>
</evidence>
<evidence type="ECO:0000313" key="2">
    <source>
        <dbReference type="Proteomes" id="UP000812013"/>
    </source>
</evidence>
<proteinExistence type="predicted"/>
<accession>A0ABS6Z5R8</accession>
<gene>
    <name evidence="1" type="ORF">GPJ59_14720</name>
</gene>
<evidence type="ECO:0008006" key="3">
    <source>
        <dbReference type="Google" id="ProtNLM"/>
    </source>
</evidence>
<protein>
    <recommendedName>
        <fullName evidence="3">WXG100 family type VII secretion target</fullName>
    </recommendedName>
</protein>
<dbReference type="InterPro" id="IPR036689">
    <property type="entry name" value="ESAT-6-like_sf"/>
</dbReference>
<keyword evidence="2" id="KW-1185">Reference proteome</keyword>